<dbReference type="HAMAP" id="MF_01440">
    <property type="entry name" value="CheD"/>
    <property type="match status" value="1"/>
</dbReference>
<dbReference type="Gene3D" id="3.30.1330.200">
    <property type="match status" value="1"/>
</dbReference>
<dbReference type="Pfam" id="PF03975">
    <property type="entry name" value="CheD"/>
    <property type="match status" value="1"/>
</dbReference>
<comment type="similarity">
    <text evidence="3">Belongs to the CheD family.</text>
</comment>
<dbReference type="CDD" id="cd16352">
    <property type="entry name" value="CheD"/>
    <property type="match status" value="1"/>
</dbReference>
<dbReference type="GO" id="GO:0050568">
    <property type="term" value="F:protein-glutamine glutaminase activity"/>
    <property type="evidence" value="ECO:0007669"/>
    <property type="project" value="UniProtKB-UniRule"/>
</dbReference>
<evidence type="ECO:0000313" key="4">
    <source>
        <dbReference type="EMBL" id="SMC19448.1"/>
    </source>
</evidence>
<evidence type="ECO:0000256" key="3">
    <source>
        <dbReference type="HAMAP-Rule" id="MF_01440"/>
    </source>
</evidence>
<dbReference type="InterPro" id="IPR038592">
    <property type="entry name" value="CheD-like_sf"/>
</dbReference>
<keyword evidence="1 3" id="KW-0145">Chemotaxis</keyword>
<dbReference type="RefSeq" id="WP_084056277.1">
    <property type="nucleotide sequence ID" value="NZ_FWXF01000002.1"/>
</dbReference>
<evidence type="ECO:0000256" key="1">
    <source>
        <dbReference type="ARBA" id="ARBA00022500"/>
    </source>
</evidence>
<organism evidence="4 5">
    <name type="scientific">Desulfacinum hydrothermale DSM 13146</name>
    <dbReference type="NCBI Taxonomy" id="1121390"/>
    <lineage>
        <taxon>Bacteria</taxon>
        <taxon>Pseudomonadati</taxon>
        <taxon>Thermodesulfobacteriota</taxon>
        <taxon>Syntrophobacteria</taxon>
        <taxon>Syntrophobacterales</taxon>
        <taxon>Syntrophobacteraceae</taxon>
        <taxon>Desulfacinum</taxon>
    </lineage>
</organism>
<dbReference type="AlphaFoldDB" id="A0A1W1X6U2"/>
<dbReference type="Proteomes" id="UP000192783">
    <property type="component" value="Unassembled WGS sequence"/>
</dbReference>
<keyword evidence="2 3" id="KW-0378">Hydrolase</keyword>
<comment type="function">
    <text evidence="3">Probably deamidates glutamine residues to glutamate on methyl-accepting chemotaxis receptors (MCPs), playing an important role in chemotaxis.</text>
</comment>
<name>A0A1W1X6U2_9BACT</name>
<dbReference type="InterPro" id="IPR005659">
    <property type="entry name" value="Chemorcpt_Glu_NH3ase_CheD"/>
</dbReference>
<dbReference type="SUPFAM" id="SSF64438">
    <property type="entry name" value="CNF1/YfiH-like putative cysteine hydrolases"/>
    <property type="match status" value="1"/>
</dbReference>
<dbReference type="STRING" id="1121390.SAMN02746041_00678"/>
<dbReference type="GO" id="GO:0006935">
    <property type="term" value="P:chemotaxis"/>
    <property type="evidence" value="ECO:0007669"/>
    <property type="project" value="UniProtKB-UniRule"/>
</dbReference>
<evidence type="ECO:0000256" key="2">
    <source>
        <dbReference type="ARBA" id="ARBA00022801"/>
    </source>
</evidence>
<dbReference type="EMBL" id="FWXF01000002">
    <property type="protein sequence ID" value="SMC19448.1"/>
    <property type="molecule type" value="Genomic_DNA"/>
</dbReference>
<dbReference type="OrthoDB" id="9807202at2"/>
<proteinExistence type="inferred from homology"/>
<sequence length="160" mass="17572">MNRVVVGVADMAVSNRTEDTIITYSLGSCIAVVIYDPKVKVGGMLHYMLPESSTDPVKARSKPAMFADTGIPMLFKESYKYGATKKSLIVKVVGGAQILDEDGVFNIGKRNYMILRKILWKNNVLIAAEHVGGNVNRTVRLELETGRVVLKVSGHGEFEL</sequence>
<keyword evidence="5" id="KW-1185">Reference proteome</keyword>
<evidence type="ECO:0000313" key="5">
    <source>
        <dbReference type="Proteomes" id="UP000192783"/>
    </source>
</evidence>
<dbReference type="InterPro" id="IPR011324">
    <property type="entry name" value="Cytotoxic_necrot_fac-like_cat"/>
</dbReference>
<dbReference type="PANTHER" id="PTHR35147:SF1">
    <property type="entry name" value="CHEMORECEPTOR GLUTAMINE DEAMIDASE CHED-RELATED"/>
    <property type="match status" value="1"/>
</dbReference>
<gene>
    <name evidence="3" type="primary">cheD</name>
    <name evidence="4" type="ORF">SAMN02746041_00678</name>
</gene>
<dbReference type="PANTHER" id="PTHR35147">
    <property type="entry name" value="CHEMORECEPTOR GLUTAMINE DEAMIDASE CHED-RELATED"/>
    <property type="match status" value="1"/>
</dbReference>
<accession>A0A1W1X6U2</accession>
<reference evidence="4 5" key="1">
    <citation type="submission" date="2017-04" db="EMBL/GenBank/DDBJ databases">
        <authorList>
            <person name="Afonso C.L."/>
            <person name="Miller P.J."/>
            <person name="Scott M.A."/>
            <person name="Spackman E."/>
            <person name="Goraichik I."/>
            <person name="Dimitrov K.M."/>
            <person name="Suarez D.L."/>
            <person name="Swayne D.E."/>
        </authorList>
    </citation>
    <scope>NUCLEOTIDE SEQUENCE [LARGE SCALE GENOMIC DNA]</scope>
    <source>
        <strain evidence="4 5">DSM 13146</strain>
    </source>
</reference>
<protein>
    <recommendedName>
        <fullName evidence="3">Probable chemoreceptor glutamine deamidase CheD</fullName>
        <ecNumber evidence="3">3.5.1.44</ecNumber>
    </recommendedName>
</protein>
<dbReference type="EC" id="3.5.1.44" evidence="3"/>
<comment type="catalytic activity">
    <reaction evidence="3">
        <text>L-glutaminyl-[protein] + H2O = L-glutamyl-[protein] + NH4(+)</text>
        <dbReference type="Rhea" id="RHEA:16441"/>
        <dbReference type="Rhea" id="RHEA-COMP:10207"/>
        <dbReference type="Rhea" id="RHEA-COMP:10208"/>
        <dbReference type="ChEBI" id="CHEBI:15377"/>
        <dbReference type="ChEBI" id="CHEBI:28938"/>
        <dbReference type="ChEBI" id="CHEBI:29973"/>
        <dbReference type="ChEBI" id="CHEBI:30011"/>
        <dbReference type="EC" id="3.5.1.44"/>
    </reaction>
</comment>